<reference evidence="1 2" key="1">
    <citation type="submission" date="2023-04" db="EMBL/GenBank/DDBJ databases">
        <title>Bacteria Genome Submission.</title>
        <authorList>
            <person name="Isaac P."/>
        </authorList>
    </citation>
    <scope>NUCLEOTIDE SEQUENCE [LARGE SCALE GENOMIC DNA]</scope>
    <source>
        <strain evidence="1 2">SampleS7P1</strain>
    </source>
</reference>
<dbReference type="EMBL" id="CP124685">
    <property type="protein sequence ID" value="WGX77147.1"/>
    <property type="molecule type" value="Genomic_DNA"/>
</dbReference>
<organism evidence="1 2">
    <name type="scientific">Paraclostridium bifermentans</name>
    <name type="common">Clostridium bifermentans</name>
    <dbReference type="NCBI Taxonomy" id="1490"/>
    <lineage>
        <taxon>Bacteria</taxon>
        <taxon>Bacillati</taxon>
        <taxon>Bacillota</taxon>
        <taxon>Clostridia</taxon>
        <taxon>Peptostreptococcales</taxon>
        <taxon>Peptostreptococcaceae</taxon>
        <taxon>Paraclostridium</taxon>
    </lineage>
</organism>
<keyword evidence="2" id="KW-1185">Reference proteome</keyword>
<name>A0ABY8R8K2_PARBF</name>
<accession>A0ABY8R8K2</accession>
<evidence type="ECO:0000313" key="2">
    <source>
        <dbReference type="Proteomes" id="UP001239169"/>
    </source>
</evidence>
<protein>
    <submittedName>
        <fullName evidence="1">Uncharacterized protein</fullName>
    </submittedName>
</protein>
<proteinExistence type="predicted"/>
<evidence type="ECO:0000313" key="1">
    <source>
        <dbReference type="EMBL" id="WGX77147.1"/>
    </source>
</evidence>
<sequence length="41" mass="4941">MKKLLSVCFMLILSVITLIGYLNQKERIKLFKLHRYNIVFL</sequence>
<gene>
    <name evidence="1" type="ORF">QJS64_09360</name>
</gene>
<dbReference type="Proteomes" id="UP001239169">
    <property type="component" value="Chromosome"/>
</dbReference>